<evidence type="ECO:0000313" key="11">
    <source>
        <dbReference type="RefSeq" id="XP_013775837.2"/>
    </source>
</evidence>
<name>A0ABM1B6K7_LIMPO</name>
<keyword evidence="4" id="KW-0175">Coiled coil</keyword>
<organism evidence="10 11">
    <name type="scientific">Limulus polyphemus</name>
    <name type="common">Atlantic horseshoe crab</name>
    <dbReference type="NCBI Taxonomy" id="6850"/>
    <lineage>
        <taxon>Eukaryota</taxon>
        <taxon>Metazoa</taxon>
        <taxon>Ecdysozoa</taxon>
        <taxon>Arthropoda</taxon>
        <taxon>Chelicerata</taxon>
        <taxon>Merostomata</taxon>
        <taxon>Xiphosura</taxon>
        <taxon>Limulidae</taxon>
        <taxon>Limulus</taxon>
    </lineage>
</organism>
<keyword evidence="2" id="KW-0964">Secreted</keyword>
<evidence type="ECO:0000259" key="9">
    <source>
        <dbReference type="PROSITE" id="PS51406"/>
    </source>
</evidence>
<evidence type="ECO:0000256" key="2">
    <source>
        <dbReference type="ARBA" id="ARBA00022525"/>
    </source>
</evidence>
<dbReference type="PROSITE" id="PS51406">
    <property type="entry name" value="FIBRINOGEN_C_2"/>
    <property type="match status" value="1"/>
</dbReference>
<feature type="compositionally biased region" description="Polar residues" evidence="7">
    <location>
        <begin position="274"/>
        <end position="293"/>
    </location>
</feature>
<dbReference type="InterPro" id="IPR037579">
    <property type="entry name" value="FIB_ANG-like"/>
</dbReference>
<dbReference type="Proteomes" id="UP000694941">
    <property type="component" value="Unplaced"/>
</dbReference>
<feature type="region of interest" description="Disordered" evidence="7">
    <location>
        <begin position="274"/>
        <end position="309"/>
    </location>
</feature>
<sequence length="667" mass="77180">MVFLLRSVSCYFYLLAIFASTFRTGAKDITMDVFAAEFQTLKNKMSDIEGQMEIFTSLYTMNLEKKVTAMESNIKKMSEKVDALYDHIFARDATDKSSDQLTIFFQHISQQLEKLLEQPEKQSQTDLRENESRLRIHRIEENIYGLFQIFSALNIKVDSCYRVAKGREKCIDRELLETWLKDFMIQSRTAGKDDTNTENVLEGDKMDLFIEKISQKVENMIEKLPSERVINVEDITDIVIKSLEGYVELLLRKTQNCSLVSRIDKLLGFLETSTGTSEDKSPTIQSSSSNSKDQALADEGKDYEDEEIQGDKEPGKIFRRFWRKLTEPVTELNKKLEIIEVNFLNKARLLHNQTMTTMMQWFAKQSWAAAKPCVDKVQVIEETAEALHEKLRYLKSSQDSTADTCSAIHSEVQYVRRLLETRYTVDRTVDSTTTGQNKIDHTPQDCSDLQMNGAMQNGIYMVRPSGVENEFPVYCDLRTDGGGWTVIQRRGDFGEPRQNFTEDWKAYKDGFGDPLQEFWIGNEKIYLLTTAKEMKLRVELQDFDNNYAIAEYNRFRVSDEENSYKLSVSGYRGNASDSLTLHDGKMFSTIDRDNDEVESCCNCADTFKGGWWYYRCFEANLNGPYQTEPTENGYFLGIIWEQWRGDYSLKGAEMKIRPLMFDEIKDP</sequence>
<dbReference type="InterPro" id="IPR036056">
    <property type="entry name" value="Fibrinogen-like_C"/>
</dbReference>
<dbReference type="CDD" id="cd00087">
    <property type="entry name" value="FReD"/>
    <property type="match status" value="1"/>
</dbReference>
<reference evidence="11" key="1">
    <citation type="submission" date="2025-08" db="UniProtKB">
        <authorList>
            <consortium name="RefSeq"/>
        </authorList>
    </citation>
    <scope>IDENTIFICATION</scope>
    <source>
        <tissue evidence="11">Muscle</tissue>
    </source>
</reference>
<evidence type="ECO:0000313" key="10">
    <source>
        <dbReference type="Proteomes" id="UP000694941"/>
    </source>
</evidence>
<accession>A0ABM1B6K7</accession>
<evidence type="ECO:0000256" key="6">
    <source>
        <dbReference type="ARBA" id="ARBA00023180"/>
    </source>
</evidence>
<dbReference type="InterPro" id="IPR002181">
    <property type="entry name" value="Fibrinogen_a/b/g_C_dom"/>
</dbReference>
<keyword evidence="3 8" id="KW-0732">Signal</keyword>
<evidence type="ECO:0000256" key="1">
    <source>
        <dbReference type="ARBA" id="ARBA00004613"/>
    </source>
</evidence>
<dbReference type="SMART" id="SM00186">
    <property type="entry name" value="FBG"/>
    <property type="match status" value="1"/>
</dbReference>
<dbReference type="GeneID" id="106460657"/>
<dbReference type="NCBIfam" id="NF040941">
    <property type="entry name" value="GGGWT_bact"/>
    <property type="match status" value="1"/>
</dbReference>
<feature type="signal peptide" evidence="8">
    <location>
        <begin position="1"/>
        <end position="26"/>
    </location>
</feature>
<evidence type="ECO:0000256" key="8">
    <source>
        <dbReference type="SAM" id="SignalP"/>
    </source>
</evidence>
<proteinExistence type="predicted"/>
<feature type="domain" description="Fibrinogen C-terminal" evidence="9">
    <location>
        <begin position="437"/>
        <end position="660"/>
    </location>
</feature>
<feature type="chain" id="PRO_5046371447" evidence="8">
    <location>
        <begin position="27"/>
        <end position="667"/>
    </location>
</feature>
<evidence type="ECO:0000256" key="4">
    <source>
        <dbReference type="ARBA" id="ARBA00023054"/>
    </source>
</evidence>
<dbReference type="Pfam" id="PF00147">
    <property type="entry name" value="Fibrinogen_C"/>
    <property type="match status" value="1"/>
</dbReference>
<dbReference type="InterPro" id="IPR020837">
    <property type="entry name" value="Fibrinogen_CS"/>
</dbReference>
<dbReference type="InterPro" id="IPR014716">
    <property type="entry name" value="Fibrinogen_a/b/g_C_1"/>
</dbReference>
<comment type="subcellular location">
    <subcellularLocation>
        <location evidence="1">Secreted</location>
    </subcellularLocation>
</comment>
<dbReference type="SUPFAM" id="SSF56496">
    <property type="entry name" value="Fibrinogen C-terminal domain-like"/>
    <property type="match status" value="1"/>
</dbReference>
<dbReference type="PROSITE" id="PS00514">
    <property type="entry name" value="FIBRINOGEN_C_1"/>
    <property type="match status" value="1"/>
</dbReference>
<dbReference type="PANTHER" id="PTHR47221:SF6">
    <property type="entry name" value="FIBRINOGEN ALPHA CHAIN"/>
    <property type="match status" value="1"/>
</dbReference>
<dbReference type="RefSeq" id="XP_013775837.2">
    <property type="nucleotide sequence ID" value="XM_013920383.2"/>
</dbReference>
<dbReference type="Gene3D" id="3.90.215.10">
    <property type="entry name" value="Gamma Fibrinogen, chain A, domain 1"/>
    <property type="match status" value="1"/>
</dbReference>
<evidence type="ECO:0000256" key="7">
    <source>
        <dbReference type="SAM" id="MobiDB-lite"/>
    </source>
</evidence>
<keyword evidence="10" id="KW-1185">Reference proteome</keyword>
<keyword evidence="6" id="KW-0325">Glycoprotein</keyword>
<gene>
    <name evidence="11" type="primary">LOC106460657</name>
</gene>
<keyword evidence="5" id="KW-1015">Disulfide bond</keyword>
<evidence type="ECO:0000256" key="3">
    <source>
        <dbReference type="ARBA" id="ARBA00022729"/>
    </source>
</evidence>
<evidence type="ECO:0000256" key="5">
    <source>
        <dbReference type="ARBA" id="ARBA00023157"/>
    </source>
</evidence>
<dbReference type="PANTHER" id="PTHR47221">
    <property type="entry name" value="FIBRINOGEN ALPHA CHAIN"/>
    <property type="match status" value="1"/>
</dbReference>
<protein>
    <submittedName>
        <fullName evidence="11">Uncharacterized protein LOC106460657</fullName>
    </submittedName>
</protein>